<dbReference type="GO" id="GO:0005758">
    <property type="term" value="C:mitochondrial intermembrane space"/>
    <property type="evidence" value="ECO:0007669"/>
    <property type="project" value="TreeGrafter"/>
</dbReference>
<feature type="region of interest" description="Disordered" evidence="3">
    <location>
        <begin position="174"/>
        <end position="194"/>
    </location>
</feature>
<dbReference type="Proteomes" id="UP000050795">
    <property type="component" value="Unassembled WGS sequence"/>
</dbReference>
<dbReference type="SUPFAM" id="SSF81901">
    <property type="entry name" value="HCP-like"/>
    <property type="match status" value="2"/>
</dbReference>
<feature type="compositionally biased region" description="Polar residues" evidence="3">
    <location>
        <begin position="174"/>
        <end position="185"/>
    </location>
</feature>
<dbReference type="InterPro" id="IPR011990">
    <property type="entry name" value="TPR-like_helical_dom_sf"/>
</dbReference>
<keyword evidence="2" id="KW-0677">Repeat</keyword>
<name>A0AA85IY92_TRIRE</name>
<dbReference type="InterPro" id="IPR040239">
    <property type="entry name" value="HcpB-like"/>
</dbReference>
<sequence>MTDSGMLTVKTPTEMHDDLENLGMSFEYGCVRENNPVSCHSWAVWCQNYKKMLHRTVDIFRENCFKRHYADSCFQLGSMKVIGDTGVLRDPLEAYQAFEHGCKAGKQGKCCQAAGRLVAEGIASHTPDLSTALPLFRLGCQYNLPESCFHLGGAAMVLAKQAKQVQKPTIADTLNSDKSVSSGNSHQDHQQQQQQLLSEAFKAWMDGCRLGHELSCRNIAKMYTNGDGGVEVDKVKADEYLAKAEELAKKSTKT</sequence>
<organism evidence="4 5">
    <name type="scientific">Trichobilharzia regenti</name>
    <name type="common">Nasal bird schistosome</name>
    <dbReference type="NCBI Taxonomy" id="157069"/>
    <lineage>
        <taxon>Eukaryota</taxon>
        <taxon>Metazoa</taxon>
        <taxon>Spiralia</taxon>
        <taxon>Lophotrochozoa</taxon>
        <taxon>Platyhelminthes</taxon>
        <taxon>Trematoda</taxon>
        <taxon>Digenea</taxon>
        <taxon>Strigeidida</taxon>
        <taxon>Schistosomatoidea</taxon>
        <taxon>Schistosomatidae</taxon>
        <taxon>Trichobilharzia</taxon>
    </lineage>
</organism>
<evidence type="ECO:0000256" key="1">
    <source>
        <dbReference type="ARBA" id="ARBA00008486"/>
    </source>
</evidence>
<dbReference type="WBParaSite" id="TREG1_128440.1">
    <property type="protein sequence ID" value="TREG1_128440.1"/>
    <property type="gene ID" value="TREG1_128440"/>
</dbReference>
<evidence type="ECO:0000256" key="2">
    <source>
        <dbReference type="ARBA" id="ARBA00022737"/>
    </source>
</evidence>
<dbReference type="Gene3D" id="1.25.40.10">
    <property type="entry name" value="Tetratricopeptide repeat domain"/>
    <property type="match status" value="1"/>
</dbReference>
<comment type="similarity">
    <text evidence="1">Belongs to the hcp beta-lactamase family.</text>
</comment>
<reference evidence="5" key="2">
    <citation type="submission" date="2023-11" db="UniProtKB">
        <authorList>
            <consortium name="WormBaseParasite"/>
        </authorList>
    </citation>
    <scope>IDENTIFICATION</scope>
</reference>
<dbReference type="InterPro" id="IPR006597">
    <property type="entry name" value="Sel1-like"/>
</dbReference>
<evidence type="ECO:0000313" key="4">
    <source>
        <dbReference type="Proteomes" id="UP000050795"/>
    </source>
</evidence>
<keyword evidence="4" id="KW-1185">Reference proteome</keyword>
<reference evidence="4" key="1">
    <citation type="submission" date="2022-06" db="EMBL/GenBank/DDBJ databases">
        <authorList>
            <person name="Berger JAMES D."/>
            <person name="Berger JAMES D."/>
        </authorList>
    </citation>
    <scope>NUCLEOTIDE SEQUENCE [LARGE SCALE GENOMIC DNA]</scope>
</reference>
<dbReference type="PANTHER" id="PTHR13891">
    <property type="entry name" value="CYTOCHROME C OXIDASE ASSEMBLY FACTOR 7"/>
    <property type="match status" value="1"/>
</dbReference>
<protein>
    <submittedName>
        <fullName evidence="5">Uncharacterized protein</fullName>
    </submittedName>
</protein>
<dbReference type="AlphaFoldDB" id="A0AA85IY92"/>
<accession>A0AA85IY92</accession>
<evidence type="ECO:0000256" key="3">
    <source>
        <dbReference type="SAM" id="MobiDB-lite"/>
    </source>
</evidence>
<proteinExistence type="inferred from homology"/>
<evidence type="ECO:0000313" key="5">
    <source>
        <dbReference type="WBParaSite" id="TREG1_128440.1"/>
    </source>
</evidence>
<dbReference type="PANTHER" id="PTHR13891:SF1">
    <property type="entry name" value="CYTOCHROME C OXIDASE ASSEMBLY FACTOR 7"/>
    <property type="match status" value="1"/>
</dbReference>
<dbReference type="SMART" id="SM00671">
    <property type="entry name" value="SEL1"/>
    <property type="match status" value="3"/>
</dbReference>